<keyword evidence="8" id="KW-1185">Reference proteome</keyword>
<dbReference type="OrthoDB" id="336240at2759"/>
<dbReference type="CDD" id="cd16449">
    <property type="entry name" value="RING-HC"/>
    <property type="match status" value="1"/>
</dbReference>
<feature type="domain" description="RING-type" evidence="6">
    <location>
        <begin position="283"/>
        <end position="330"/>
    </location>
</feature>
<dbReference type="InParanoid" id="A0A067N1D6"/>
<dbReference type="HOGENOM" id="CLU_010144_0_0_1"/>
<gene>
    <name evidence="7" type="ORF">BOTBODRAFT_169004</name>
</gene>
<keyword evidence="2 4" id="KW-0863">Zinc-finger</keyword>
<feature type="region of interest" description="Disordered" evidence="5">
    <location>
        <begin position="39"/>
        <end position="82"/>
    </location>
</feature>
<sequence length="687" mass="74200">MHSPLSPPRPSSPPPPPSPPFLAIAVAFLQATNTFPPMNDAHIFSTPPPAARKSRAPANSSRAPFTPLFDTPGLSSSSGSVLSTPYTPFSSRSFASSAFTTPDSKDRIYPAPKLAPSERIKSLADATQNWRMRAEENGIKVSSIEQVPSKDPVVAQGPGLLPAPSFASLDRRDNSQHSPMCLVNRVAESPERRSQRTRFYSRSELQQWSGSLPQEQDPARTNARHEAEHQGVFDGELATQSMCLMPNSSSYLRPLSSSTAAPDALAREQVDAPPQDDTQDPLCAVCRSPPPSNFPSLAVLSPCCHRVCSPCLTASLNIVGEKDLVCMVCQRIVENFSISPLGQRNLDAAVSSLATSARRGIHFKSTDQSEANSTRASEISRHLSRLGSPDHPRVNLTVLRIDNVPWDVTPPMLRSWFDLPCHGIHVLIDRKTGKTSSHAFIESTPESARSALKACRNKVLGSGKRARCVTITIATREELMQSIFPSWAGQFSGSLPTVTNAAAAAGVHSTILTVAELNSLFHLVQTPDSHFLKVPSLPVFALSSILAKFPAEDDSCVAWTLTLRDYLFAVVHATLQTIVARSITSDIEAEAFRSLIQAGVGCEAFTSAQVDKLSSFLSPPRSPSTLDSSSLPESEHNNTDEGENLIRFYSPPPAEASSPFDILAAEFGVEAFTIRALSERLAAIQPL</sequence>
<dbReference type="AlphaFoldDB" id="A0A067N1D6"/>
<dbReference type="SUPFAM" id="SSF57850">
    <property type="entry name" value="RING/U-box"/>
    <property type="match status" value="1"/>
</dbReference>
<dbReference type="InterPro" id="IPR012677">
    <property type="entry name" value="Nucleotide-bd_a/b_plait_sf"/>
</dbReference>
<feature type="compositionally biased region" description="Low complexity" evidence="5">
    <location>
        <begin position="617"/>
        <end position="626"/>
    </location>
</feature>
<feature type="region of interest" description="Disordered" evidence="5">
    <location>
        <begin position="187"/>
        <end position="226"/>
    </location>
</feature>
<dbReference type="SUPFAM" id="SSF54928">
    <property type="entry name" value="RNA-binding domain, RBD"/>
    <property type="match status" value="1"/>
</dbReference>
<dbReference type="InterPro" id="IPR001841">
    <property type="entry name" value="Znf_RING"/>
</dbReference>
<evidence type="ECO:0000313" key="7">
    <source>
        <dbReference type="EMBL" id="KDQ21803.1"/>
    </source>
</evidence>
<feature type="compositionally biased region" description="Low complexity" evidence="5">
    <location>
        <begin position="73"/>
        <end position="82"/>
    </location>
</feature>
<accession>A0A067N1D6</accession>
<feature type="region of interest" description="Disordered" evidence="5">
    <location>
        <begin position="617"/>
        <end position="648"/>
    </location>
</feature>
<dbReference type="Gene3D" id="3.30.40.10">
    <property type="entry name" value="Zinc/RING finger domain, C3HC4 (zinc finger)"/>
    <property type="match status" value="1"/>
</dbReference>
<evidence type="ECO:0000313" key="8">
    <source>
        <dbReference type="Proteomes" id="UP000027195"/>
    </source>
</evidence>
<evidence type="ECO:0000256" key="3">
    <source>
        <dbReference type="ARBA" id="ARBA00022833"/>
    </source>
</evidence>
<dbReference type="InterPro" id="IPR000504">
    <property type="entry name" value="RRM_dom"/>
</dbReference>
<dbReference type="InterPro" id="IPR017907">
    <property type="entry name" value="Znf_RING_CS"/>
</dbReference>
<evidence type="ECO:0000259" key="6">
    <source>
        <dbReference type="PROSITE" id="PS50089"/>
    </source>
</evidence>
<dbReference type="EMBL" id="KL198016">
    <property type="protein sequence ID" value="KDQ21803.1"/>
    <property type="molecule type" value="Genomic_DNA"/>
</dbReference>
<dbReference type="Proteomes" id="UP000027195">
    <property type="component" value="Unassembled WGS sequence"/>
</dbReference>
<dbReference type="PROSITE" id="PS50089">
    <property type="entry name" value="ZF_RING_2"/>
    <property type="match status" value="1"/>
</dbReference>
<dbReference type="InterPro" id="IPR035979">
    <property type="entry name" value="RBD_domain_sf"/>
</dbReference>
<evidence type="ECO:0000256" key="4">
    <source>
        <dbReference type="PROSITE-ProRule" id="PRU00175"/>
    </source>
</evidence>
<protein>
    <recommendedName>
        <fullName evidence="6">RING-type domain-containing protein</fullName>
    </recommendedName>
</protein>
<dbReference type="Gene3D" id="3.30.70.330">
    <property type="match status" value="1"/>
</dbReference>
<feature type="region of interest" description="Disordered" evidence="5">
    <location>
        <begin position="1"/>
        <end position="20"/>
    </location>
</feature>
<feature type="compositionally biased region" description="Polar residues" evidence="5">
    <location>
        <begin position="197"/>
        <end position="214"/>
    </location>
</feature>
<dbReference type="GO" id="GO:0003723">
    <property type="term" value="F:RNA binding"/>
    <property type="evidence" value="ECO:0007669"/>
    <property type="project" value="InterPro"/>
</dbReference>
<keyword evidence="1" id="KW-0479">Metal-binding</keyword>
<dbReference type="STRING" id="930990.A0A067N1D6"/>
<proteinExistence type="predicted"/>
<dbReference type="GO" id="GO:0008270">
    <property type="term" value="F:zinc ion binding"/>
    <property type="evidence" value="ECO:0007669"/>
    <property type="project" value="UniProtKB-KW"/>
</dbReference>
<keyword evidence="3" id="KW-0862">Zinc</keyword>
<dbReference type="SMART" id="SM00184">
    <property type="entry name" value="RING"/>
    <property type="match status" value="1"/>
</dbReference>
<evidence type="ECO:0000256" key="1">
    <source>
        <dbReference type="ARBA" id="ARBA00022723"/>
    </source>
</evidence>
<name>A0A067N1D6_BOTB1</name>
<evidence type="ECO:0000256" key="2">
    <source>
        <dbReference type="ARBA" id="ARBA00022771"/>
    </source>
</evidence>
<dbReference type="PROSITE" id="PS00518">
    <property type="entry name" value="ZF_RING_1"/>
    <property type="match status" value="1"/>
</dbReference>
<reference evidence="8" key="1">
    <citation type="journal article" date="2014" name="Proc. Natl. Acad. Sci. U.S.A.">
        <title>Extensive sampling of basidiomycete genomes demonstrates inadequacy of the white-rot/brown-rot paradigm for wood decay fungi.</title>
        <authorList>
            <person name="Riley R."/>
            <person name="Salamov A.A."/>
            <person name="Brown D.W."/>
            <person name="Nagy L.G."/>
            <person name="Floudas D."/>
            <person name="Held B.W."/>
            <person name="Levasseur A."/>
            <person name="Lombard V."/>
            <person name="Morin E."/>
            <person name="Otillar R."/>
            <person name="Lindquist E.A."/>
            <person name="Sun H."/>
            <person name="LaButti K.M."/>
            <person name="Schmutz J."/>
            <person name="Jabbour D."/>
            <person name="Luo H."/>
            <person name="Baker S.E."/>
            <person name="Pisabarro A.G."/>
            <person name="Walton J.D."/>
            <person name="Blanchette R.A."/>
            <person name="Henrissat B."/>
            <person name="Martin F."/>
            <person name="Cullen D."/>
            <person name="Hibbett D.S."/>
            <person name="Grigoriev I.V."/>
        </authorList>
    </citation>
    <scope>NUCLEOTIDE SEQUENCE [LARGE SCALE GENOMIC DNA]</scope>
    <source>
        <strain evidence="8">FD-172 SS1</strain>
    </source>
</reference>
<organism evidence="7 8">
    <name type="scientific">Botryobasidium botryosum (strain FD-172 SS1)</name>
    <dbReference type="NCBI Taxonomy" id="930990"/>
    <lineage>
        <taxon>Eukaryota</taxon>
        <taxon>Fungi</taxon>
        <taxon>Dikarya</taxon>
        <taxon>Basidiomycota</taxon>
        <taxon>Agaricomycotina</taxon>
        <taxon>Agaricomycetes</taxon>
        <taxon>Cantharellales</taxon>
        <taxon>Botryobasidiaceae</taxon>
        <taxon>Botryobasidium</taxon>
    </lineage>
</organism>
<dbReference type="InterPro" id="IPR013083">
    <property type="entry name" value="Znf_RING/FYVE/PHD"/>
</dbReference>
<evidence type="ECO:0000256" key="5">
    <source>
        <dbReference type="SAM" id="MobiDB-lite"/>
    </source>
</evidence>
<dbReference type="SMART" id="SM00360">
    <property type="entry name" value="RRM"/>
    <property type="match status" value="1"/>
</dbReference>